<comment type="similarity">
    <text evidence="2">Belongs to the YSL (TC 2.A.67.2) family.</text>
</comment>
<evidence type="ECO:0008006" key="11">
    <source>
        <dbReference type="Google" id="ProtNLM"/>
    </source>
</evidence>
<dbReference type="PANTHER" id="PTHR31645">
    <property type="entry name" value="OLIGOPEPTIDE TRANSPORTER YGL114W-RELATED"/>
    <property type="match status" value="1"/>
</dbReference>
<feature type="transmembrane region" description="Helical" evidence="8">
    <location>
        <begin position="41"/>
        <end position="61"/>
    </location>
</feature>
<name>A0A0E0GZY3_ORYNI</name>
<feature type="transmembrane region" description="Helical" evidence="8">
    <location>
        <begin position="1138"/>
        <end position="1159"/>
    </location>
</feature>
<feature type="transmembrane region" description="Helical" evidence="8">
    <location>
        <begin position="1199"/>
        <end position="1232"/>
    </location>
</feature>
<dbReference type="GO" id="GO:0035673">
    <property type="term" value="F:oligopeptide transmembrane transporter activity"/>
    <property type="evidence" value="ECO:0007669"/>
    <property type="project" value="InterPro"/>
</dbReference>
<evidence type="ECO:0000256" key="3">
    <source>
        <dbReference type="ARBA" id="ARBA00022448"/>
    </source>
</evidence>
<dbReference type="eggNOG" id="ENOG502QQ2H">
    <property type="taxonomic scope" value="Eukaryota"/>
</dbReference>
<dbReference type="Gramene" id="ONIVA04G08490.2">
    <property type="protein sequence ID" value="ONIVA04G08490.2"/>
    <property type="gene ID" value="ONIVA04G08490"/>
</dbReference>
<feature type="transmembrane region" description="Helical" evidence="8">
    <location>
        <begin position="1252"/>
        <end position="1274"/>
    </location>
</feature>
<protein>
    <recommendedName>
        <fullName evidence="11">Metal-nicotianamine transporter YSL6</fullName>
    </recommendedName>
</protein>
<feature type="transmembrane region" description="Helical" evidence="8">
    <location>
        <begin position="313"/>
        <end position="334"/>
    </location>
</feature>
<feature type="region of interest" description="Disordered" evidence="7">
    <location>
        <begin position="665"/>
        <end position="701"/>
    </location>
</feature>
<feature type="compositionally biased region" description="Pro residues" evidence="7">
    <location>
        <begin position="721"/>
        <end position="731"/>
    </location>
</feature>
<evidence type="ECO:0000313" key="10">
    <source>
        <dbReference type="Proteomes" id="UP000006591"/>
    </source>
</evidence>
<dbReference type="HOGENOM" id="CLU_004636_1_1_1"/>
<feature type="transmembrane region" description="Helical" evidence="8">
    <location>
        <begin position="1349"/>
        <end position="1371"/>
    </location>
</feature>
<feature type="transmembrane region" description="Helical" evidence="8">
    <location>
        <begin position="1018"/>
        <end position="1039"/>
    </location>
</feature>
<dbReference type="PANTHER" id="PTHR31645:SF0">
    <property type="entry name" value="OLIGOPEPTIDE TRANSPORTER YGL114W-RELATED"/>
    <property type="match status" value="1"/>
</dbReference>
<dbReference type="GO" id="GO:0005774">
    <property type="term" value="C:vacuolar membrane"/>
    <property type="evidence" value="ECO:0007669"/>
    <property type="project" value="TreeGrafter"/>
</dbReference>
<feature type="transmembrane region" description="Helical" evidence="8">
    <location>
        <begin position="857"/>
        <end position="878"/>
    </location>
</feature>
<feature type="transmembrane region" description="Helical" evidence="8">
    <location>
        <begin position="413"/>
        <end position="432"/>
    </location>
</feature>
<feature type="compositionally biased region" description="Pro residues" evidence="7">
    <location>
        <begin position="681"/>
        <end position="690"/>
    </location>
</feature>
<feature type="transmembrane region" description="Helical" evidence="8">
    <location>
        <begin position="273"/>
        <end position="293"/>
    </location>
</feature>
<feature type="transmembrane region" description="Helical" evidence="8">
    <location>
        <begin position="1060"/>
        <end position="1078"/>
    </location>
</feature>
<feature type="transmembrane region" description="Helical" evidence="8">
    <location>
        <begin position="1166"/>
        <end position="1187"/>
    </location>
</feature>
<dbReference type="Proteomes" id="UP000006591">
    <property type="component" value="Chromosome 4"/>
</dbReference>
<keyword evidence="4 8" id="KW-0812">Transmembrane</keyword>
<evidence type="ECO:0000256" key="5">
    <source>
        <dbReference type="ARBA" id="ARBA00022989"/>
    </source>
</evidence>
<dbReference type="InterPro" id="IPR004813">
    <property type="entry name" value="OPT"/>
</dbReference>
<feature type="transmembrane region" description="Helical" evidence="8">
    <location>
        <begin position="81"/>
        <end position="102"/>
    </location>
</feature>
<dbReference type="NCBIfam" id="TIGR00728">
    <property type="entry name" value="OPT_sfam"/>
    <property type="match status" value="2"/>
</dbReference>
<organism evidence="9">
    <name type="scientific">Oryza nivara</name>
    <name type="common">Indian wild rice</name>
    <name type="synonym">Oryza sativa f. spontanea</name>
    <dbReference type="NCBI Taxonomy" id="4536"/>
    <lineage>
        <taxon>Eukaryota</taxon>
        <taxon>Viridiplantae</taxon>
        <taxon>Streptophyta</taxon>
        <taxon>Embryophyta</taxon>
        <taxon>Tracheophyta</taxon>
        <taxon>Spermatophyta</taxon>
        <taxon>Magnoliopsida</taxon>
        <taxon>Liliopsida</taxon>
        <taxon>Poales</taxon>
        <taxon>Poaceae</taxon>
        <taxon>BOP clade</taxon>
        <taxon>Oryzoideae</taxon>
        <taxon>Oryzeae</taxon>
        <taxon>Oryzinae</taxon>
        <taxon>Oryza</taxon>
    </lineage>
</organism>
<dbReference type="STRING" id="4536.A0A0E0GZY3"/>
<feature type="transmembrane region" description="Helical" evidence="8">
    <location>
        <begin position="463"/>
        <end position="484"/>
    </location>
</feature>
<evidence type="ECO:0000256" key="8">
    <source>
        <dbReference type="SAM" id="Phobius"/>
    </source>
</evidence>
<feature type="transmembrane region" description="Helical" evidence="8">
    <location>
        <begin position="765"/>
        <end position="787"/>
    </location>
</feature>
<evidence type="ECO:0000256" key="1">
    <source>
        <dbReference type="ARBA" id="ARBA00004141"/>
    </source>
</evidence>
<reference evidence="9" key="2">
    <citation type="submission" date="2018-04" db="EMBL/GenBank/DDBJ databases">
        <title>OnivRS2 (Oryza nivara Reference Sequence Version 2).</title>
        <authorList>
            <person name="Zhang J."/>
            <person name="Kudrna D."/>
            <person name="Lee S."/>
            <person name="Talag J."/>
            <person name="Rajasekar S."/>
            <person name="Welchert J."/>
            <person name="Hsing Y.-I."/>
            <person name="Wing R.A."/>
        </authorList>
    </citation>
    <scope>NUCLEOTIDE SEQUENCE [LARGE SCALE GENOMIC DNA]</scope>
    <source>
        <strain evidence="9">SL10</strain>
    </source>
</reference>
<feature type="transmembrane region" description="Helical" evidence="8">
    <location>
        <begin position="158"/>
        <end position="179"/>
    </location>
</feature>
<evidence type="ECO:0000256" key="7">
    <source>
        <dbReference type="SAM" id="MobiDB-lite"/>
    </source>
</evidence>
<accession>A0A0E0GZY3</accession>
<evidence type="ECO:0000256" key="4">
    <source>
        <dbReference type="ARBA" id="ARBA00022692"/>
    </source>
</evidence>
<feature type="transmembrane region" description="Helical" evidence="8">
    <location>
        <begin position="384"/>
        <end position="407"/>
    </location>
</feature>
<proteinExistence type="inferred from homology"/>
<keyword evidence="10" id="KW-1185">Reference proteome</keyword>
<dbReference type="Pfam" id="PF03169">
    <property type="entry name" value="OPT"/>
    <property type="match status" value="2"/>
</dbReference>
<feature type="transmembrane region" description="Helical" evidence="8">
    <location>
        <begin position="808"/>
        <end position="831"/>
    </location>
</feature>
<feature type="transmembrane region" description="Helical" evidence="8">
    <location>
        <begin position="505"/>
        <end position="523"/>
    </location>
</feature>
<feature type="transmembrane region" description="Helical" evidence="8">
    <location>
        <begin position="557"/>
        <end position="578"/>
    </location>
</feature>
<keyword evidence="3" id="KW-0813">Transport</keyword>
<evidence type="ECO:0000256" key="6">
    <source>
        <dbReference type="ARBA" id="ARBA00023136"/>
    </source>
</evidence>
<feature type="transmembrane region" description="Helical" evidence="8">
    <location>
        <begin position="978"/>
        <end position="998"/>
    </location>
</feature>
<sequence>MGSVADDAEITGPLLAAAGGGGGDSAAAAGVERVPAWREQVTVRGIVVSAVLGVLFCLITHKLNLTVGVIPSLNVSAGLLGYFLVRSWTAVLGRLGFVIAPFTKQENTVIQTCVVACYGLAFSGGFGSYMLAMDQKTYELIGPDYPGNRAIDVMNPSLGWMIGFMFVVSFLGLFSLVALRKVMVIDYKLTYPSGTATAMLINSFHTTSGAELAEKQVSCLGKYLSISFFWNCFKWFFSGVGDSCGFDNFPSLGLAAFKNTPTYIGCGLICPHIVNCSTLLGAIISWGFLWPYISTKAGDWYPANLGSNDFKGLYGYKVFISVSVILGDGLYNLIKIIYATIKEVMNARSKQGRLPLVRVHDDNEGSKLSAEEKLRNDTFLKDRIPSWLAGSGYVGLAAISTATVPMIFPQVKWYLVLCAYVVAPLLAFCNSYGCGLTDWNLASTYGKIGLFIFASLVGRSGGVIAGLAACGVMMSIVSTAADLMQDFRTGYLTLSSPRSMFVSQLIGTTLGCIIAPLTFWLYWTAFDIGNPDGMFKAPYAVIYREMSILGVEGFSALPQHCLAICSVFFVAAILINLLRDVTPKSVSKFIPLPMAMAVPFYIGAYFAIDMFVGTVILFVWERVNRKESEDFAGAIASGLICGDGIWSVPSAILSIMRIDPPMCIRQREGRKSNQNPLSRAPNPPEMPPPETSSAAAPSPPSPDPLASLLLLHPREREIDPASPPPPPPPPPRWRDQLTLRGVAVAAVLGSLLCVVIHRLNLTVGVIPALNVASGLLAYFLATAWRGAAAVLGLGHHRGRPFTRQENTVIQTCAIACGSLAFSGCSSSYIFAMDRKTYELVGQDYPGNRMEDIRDPSLGWMIGFMFLIALIGPFSIVMLRKVMVIDYKLAFPGGTATALMINSLHGKTEADLAGRKVHCLVKYMSLSFGWSFFKWFFSGVGDSCGFDNFPSFGIEAFKNTFYFNFNPSYVGYGLISPHIVNCSVFLGSVISWGFLWPFIAKQAGDWYPDNLSNTDFRGLYGYKVHIFILVSIKLMMVLAGSNFEQLFLKFKNLSLDLFEEILLATNIPTVFIAISVILGDGLYNLVKVFLIIAKEICNARSKEHDLPVQALLQDDDSSRQLLDEKLQTEIFLKDSIPTWLAVSGYIVLAAISTVAVPIIFPQLKWYLVLVCYFLAPAIAFCNSYGMGLTNLNLAPTYGKIALFVFASLVGSDGGVIAGLAACGVIMSIVCSAADLMQDFKSGYLTLSSPRSMFISQMIGVTLGCIIAPLTLWLFWTAFDIGDPDGEYKAPFAIIFREMAIIGIEGFAALPRHCLEICCVFFLAALIINLMKDVVPNHVSRFIPIPMAMAVPFYIGAYFGVDMFIGTLILFAWQKIDRREADDYAVAVASGLICGDGVWSIPSAVLSILGVDPPICMSFRPSSASV</sequence>
<dbReference type="OMA" id="IDPPMCI"/>
<reference evidence="9" key="1">
    <citation type="submission" date="2015-04" db="UniProtKB">
        <authorList>
            <consortium name="EnsemblPlants"/>
        </authorList>
    </citation>
    <scope>IDENTIFICATION</scope>
    <source>
        <strain evidence="9">SL10</strain>
    </source>
</reference>
<keyword evidence="5 8" id="KW-1133">Transmembrane helix</keyword>
<evidence type="ECO:0000313" key="9">
    <source>
        <dbReference type="EnsemblPlants" id="ONIVA04G08490.2"/>
    </source>
</evidence>
<dbReference type="InterPro" id="IPR045035">
    <property type="entry name" value="YSL-like"/>
</dbReference>
<feature type="transmembrane region" description="Helical" evidence="8">
    <location>
        <begin position="109"/>
        <end position="132"/>
    </location>
</feature>
<feature type="region of interest" description="Disordered" evidence="7">
    <location>
        <begin position="716"/>
        <end position="735"/>
    </location>
</feature>
<feature type="transmembrane region" description="Helical" evidence="8">
    <location>
        <begin position="737"/>
        <end position="759"/>
    </location>
</feature>
<feature type="transmembrane region" description="Helical" evidence="8">
    <location>
        <begin position="632"/>
        <end position="656"/>
    </location>
</feature>
<comment type="subcellular location">
    <subcellularLocation>
        <location evidence="1">Membrane</location>
        <topology evidence="1">Multi-pass membrane protein</topology>
    </subcellularLocation>
</comment>
<feature type="transmembrane region" description="Helical" evidence="8">
    <location>
        <begin position="1312"/>
        <end position="1329"/>
    </location>
</feature>
<keyword evidence="6 8" id="KW-0472">Membrane</keyword>
<feature type="transmembrane region" description="Helical" evidence="8">
    <location>
        <begin position="598"/>
        <end position="620"/>
    </location>
</feature>
<dbReference type="EnsemblPlants" id="ONIVA04G08490.2">
    <property type="protein sequence ID" value="ONIVA04G08490.2"/>
    <property type="gene ID" value="ONIVA04G08490"/>
</dbReference>
<evidence type="ECO:0000256" key="2">
    <source>
        <dbReference type="ARBA" id="ARBA00010276"/>
    </source>
</evidence>